<dbReference type="AlphaFoldDB" id="A0A7Y4NW99"/>
<sequence length="423" mass="44765">MGARGPPFPKRSSSVSIRSATAALGLAAALLCPRPGGAAPSRITLQDAFALARQHAPALVEARARVKAAQGPVASAAPLLRENPQLDFQVGPRRLPNGDSGLDLAVGLAQPFELGGKQGLRREAARAGLSMEDARLRDAERLVMGDVAAAYLRLLEAREHLKLVSAAAEATARTVQATERRYAAGDVPAVDVNVAKVAHARARAEVQVAQGELSALRAELEGRLGYRAGSLSTYEDDLRGLARAAPRTSPEGVGARADVVALEQEQARAKAAATLGRRQVLPDVALGVRYQKEADETVFLGTLSVPLPLFARGQEARLVGEADASRAEGELRAARIVVPAQVQAATDRYLASRDALGALEEILPLLDDNEALAQRSYDAGEMDLAAFLLIRRDTLEARAAWLDGLLRVALARVQLEVETGVLP</sequence>
<gene>
    <name evidence="3" type="ORF">HMI49_33780</name>
</gene>
<evidence type="ECO:0000256" key="2">
    <source>
        <dbReference type="SAM" id="SignalP"/>
    </source>
</evidence>
<proteinExistence type="inferred from homology"/>
<dbReference type="SUPFAM" id="SSF56954">
    <property type="entry name" value="Outer membrane efflux proteins (OEP)"/>
    <property type="match status" value="1"/>
</dbReference>
<dbReference type="Gene3D" id="1.20.1600.10">
    <property type="entry name" value="Outer membrane efflux proteins (OEP)"/>
    <property type="match status" value="1"/>
</dbReference>
<evidence type="ECO:0000313" key="3">
    <source>
        <dbReference type="EMBL" id="NOK38183.1"/>
    </source>
</evidence>
<name>A0A7Y4NW99_9BACT</name>
<comment type="caution">
    <text evidence="3">The sequence shown here is derived from an EMBL/GenBank/DDBJ whole genome shotgun (WGS) entry which is preliminary data.</text>
</comment>
<accession>A0A7Y4NW99</accession>
<dbReference type="InterPro" id="IPR010131">
    <property type="entry name" value="MdtP/NodT-like"/>
</dbReference>
<dbReference type="Pfam" id="PF02321">
    <property type="entry name" value="OEP"/>
    <property type="match status" value="2"/>
</dbReference>
<protein>
    <submittedName>
        <fullName evidence="3">TolC family protein</fullName>
    </submittedName>
</protein>
<feature type="chain" id="PRO_5031083453" evidence="2">
    <location>
        <begin position="39"/>
        <end position="423"/>
    </location>
</feature>
<dbReference type="PANTHER" id="PTHR30203:SF24">
    <property type="entry name" value="BLR4935 PROTEIN"/>
    <property type="match status" value="1"/>
</dbReference>
<dbReference type="PANTHER" id="PTHR30203">
    <property type="entry name" value="OUTER MEMBRANE CATION EFFLUX PROTEIN"/>
    <property type="match status" value="1"/>
</dbReference>
<evidence type="ECO:0000256" key="1">
    <source>
        <dbReference type="ARBA" id="ARBA00007613"/>
    </source>
</evidence>
<feature type="signal peptide" evidence="2">
    <location>
        <begin position="1"/>
        <end position="38"/>
    </location>
</feature>
<dbReference type="EMBL" id="JABFJV010000293">
    <property type="protein sequence ID" value="NOK38183.1"/>
    <property type="molecule type" value="Genomic_DNA"/>
</dbReference>
<dbReference type="GO" id="GO:0015562">
    <property type="term" value="F:efflux transmembrane transporter activity"/>
    <property type="evidence" value="ECO:0007669"/>
    <property type="project" value="InterPro"/>
</dbReference>
<evidence type="ECO:0000313" key="4">
    <source>
        <dbReference type="Proteomes" id="UP000563426"/>
    </source>
</evidence>
<dbReference type="Proteomes" id="UP000563426">
    <property type="component" value="Unassembled WGS sequence"/>
</dbReference>
<comment type="similarity">
    <text evidence="1">Belongs to the outer membrane factor (OMF) (TC 1.B.17) family.</text>
</comment>
<keyword evidence="2" id="KW-0732">Signal</keyword>
<dbReference type="InterPro" id="IPR003423">
    <property type="entry name" value="OMP_efflux"/>
</dbReference>
<organism evidence="3 4">
    <name type="scientific">Corallococcus exercitus</name>
    <dbReference type="NCBI Taxonomy" id="2316736"/>
    <lineage>
        <taxon>Bacteria</taxon>
        <taxon>Pseudomonadati</taxon>
        <taxon>Myxococcota</taxon>
        <taxon>Myxococcia</taxon>
        <taxon>Myxococcales</taxon>
        <taxon>Cystobacterineae</taxon>
        <taxon>Myxococcaceae</taxon>
        <taxon>Corallococcus</taxon>
    </lineage>
</organism>
<reference evidence="3 4" key="1">
    <citation type="submission" date="2020-05" db="EMBL/GenBank/DDBJ databases">
        <authorList>
            <person name="Whitworth D."/>
        </authorList>
    </citation>
    <scope>NUCLEOTIDE SEQUENCE [LARGE SCALE GENOMIC DNA]</scope>
    <source>
        <strain evidence="3 4">AB043B</strain>
    </source>
</reference>
<keyword evidence="4" id="KW-1185">Reference proteome</keyword>